<keyword evidence="1" id="KW-0479">Metal-binding</keyword>
<keyword evidence="5" id="KW-0808">Transferase</keyword>
<keyword evidence="2" id="KW-0170">Cobalt</keyword>
<dbReference type="InterPro" id="IPR006158">
    <property type="entry name" value="Cobalamin-bd"/>
</dbReference>
<evidence type="ECO:0000256" key="1">
    <source>
        <dbReference type="ARBA" id="ARBA00022723"/>
    </source>
</evidence>
<reference evidence="5" key="1">
    <citation type="submission" date="2024-05" db="EMBL/GenBank/DDBJ databases">
        <title>Isolation and characterization of Sporomusa carbonis sp. nov., a carboxydotrophic hydrogenogen in the genus of Sporomusa isolated from a charcoal burning pile.</title>
        <authorList>
            <person name="Boeer T."/>
            <person name="Rosenbaum F."/>
            <person name="Eysell L."/>
            <person name="Mueller V."/>
            <person name="Daniel R."/>
            <person name="Poehlein A."/>
        </authorList>
    </citation>
    <scope>NUCLEOTIDE SEQUENCE [LARGE SCALE GENOMIC DNA]</scope>
    <source>
        <strain evidence="5">DSM 3132</strain>
    </source>
</reference>
<evidence type="ECO:0000256" key="2">
    <source>
        <dbReference type="ARBA" id="ARBA00023285"/>
    </source>
</evidence>
<dbReference type="InterPro" id="IPR036594">
    <property type="entry name" value="Meth_synthase_dom"/>
</dbReference>
<dbReference type="Gene3D" id="3.40.50.280">
    <property type="entry name" value="Cobalamin-binding domain"/>
    <property type="match status" value="1"/>
</dbReference>
<evidence type="ECO:0000313" key="5">
    <source>
        <dbReference type="EMBL" id="XFO74268.1"/>
    </source>
</evidence>
<keyword evidence="6" id="KW-1185">Reference proteome</keyword>
<accession>A0ABZ3J815</accession>
<evidence type="ECO:0000313" key="6">
    <source>
        <dbReference type="Proteomes" id="UP000216052"/>
    </source>
</evidence>
<name>A0ABZ3J815_SPOA4</name>
<gene>
    <name evidence="5" type="primary">metH_9</name>
    <name evidence="5" type="ORF">SPACI_043770</name>
</gene>
<dbReference type="Proteomes" id="UP000216052">
    <property type="component" value="Chromosome"/>
</dbReference>
<dbReference type="Pfam" id="PF02310">
    <property type="entry name" value="B12-binding"/>
    <property type="match status" value="1"/>
</dbReference>
<dbReference type="Pfam" id="PF02607">
    <property type="entry name" value="B12-binding_2"/>
    <property type="match status" value="1"/>
</dbReference>
<proteinExistence type="predicted"/>
<dbReference type="GO" id="GO:0032259">
    <property type="term" value="P:methylation"/>
    <property type="evidence" value="ECO:0007669"/>
    <property type="project" value="UniProtKB-KW"/>
</dbReference>
<dbReference type="PANTHER" id="PTHR45833">
    <property type="entry name" value="METHIONINE SYNTHASE"/>
    <property type="match status" value="1"/>
</dbReference>
<dbReference type="PANTHER" id="PTHR45833:SF1">
    <property type="entry name" value="METHIONINE SYNTHASE"/>
    <property type="match status" value="1"/>
</dbReference>
<dbReference type="InterPro" id="IPR003759">
    <property type="entry name" value="Cbl-bd_cap"/>
</dbReference>
<dbReference type="EC" id="2.1.1.13" evidence="5"/>
<feature type="domain" description="B12-binding N-terminal" evidence="4">
    <location>
        <begin position="1"/>
        <end position="87"/>
    </location>
</feature>
<feature type="domain" description="B12-binding" evidence="3">
    <location>
        <begin position="88"/>
        <end position="218"/>
    </location>
</feature>
<evidence type="ECO:0000259" key="3">
    <source>
        <dbReference type="PROSITE" id="PS51332"/>
    </source>
</evidence>
<keyword evidence="5" id="KW-0489">Methyltransferase</keyword>
<dbReference type="CDD" id="cd02070">
    <property type="entry name" value="corrinoid_protein_B12-BD"/>
    <property type="match status" value="1"/>
</dbReference>
<dbReference type="EMBL" id="CP155571">
    <property type="protein sequence ID" value="XFO74268.1"/>
    <property type="molecule type" value="Genomic_DNA"/>
</dbReference>
<dbReference type="Gene3D" id="1.10.1240.10">
    <property type="entry name" value="Methionine synthase domain"/>
    <property type="match status" value="1"/>
</dbReference>
<evidence type="ECO:0000259" key="4">
    <source>
        <dbReference type="PROSITE" id="PS51337"/>
    </source>
</evidence>
<dbReference type="SUPFAM" id="SSF52242">
    <property type="entry name" value="Cobalamin (vitamin B12)-binding domain"/>
    <property type="match status" value="1"/>
</dbReference>
<dbReference type="GO" id="GO:0008705">
    <property type="term" value="F:methionine synthase activity"/>
    <property type="evidence" value="ECO:0007669"/>
    <property type="project" value="UniProtKB-EC"/>
</dbReference>
<dbReference type="SMART" id="SM01018">
    <property type="entry name" value="B12-binding_2"/>
    <property type="match status" value="1"/>
</dbReference>
<dbReference type="PROSITE" id="PS51332">
    <property type="entry name" value="B12_BINDING"/>
    <property type="match status" value="1"/>
</dbReference>
<sequence>MVYEEIICNVIEGEAEKVVELSKQALAKGYPATVILEKGLLAGINKVADKFRNQRVMVPEVLMSARAMNAGLSILEPRIKAKKKWGRRGSVVIGTVAGDLHDIGKNLVKMMIMTTGVRIIDLGVDVSSKKFVHIVQKEKPDMLMMAALLTTTMPMMKQVIDELIEAGIRPGVKIAVGGAPVQENFSREIGADYYFESAAEVKHFLDENIGKIIAHRKT</sequence>
<dbReference type="InterPro" id="IPR050554">
    <property type="entry name" value="Met_Synthase/Corrinoid"/>
</dbReference>
<dbReference type="PROSITE" id="PS51337">
    <property type="entry name" value="B12_BINDING_NTER"/>
    <property type="match status" value="1"/>
</dbReference>
<protein>
    <submittedName>
        <fullName evidence="5">Methionine synthase</fullName>
        <ecNumber evidence="5">2.1.1.13</ecNumber>
    </submittedName>
</protein>
<dbReference type="InterPro" id="IPR036724">
    <property type="entry name" value="Cobalamin-bd_sf"/>
</dbReference>
<organism evidence="5 6">
    <name type="scientific">Sporomusa acidovorans (strain ATCC 49682 / DSM 3132 / Mol)</name>
    <dbReference type="NCBI Taxonomy" id="1123286"/>
    <lineage>
        <taxon>Bacteria</taxon>
        <taxon>Bacillati</taxon>
        <taxon>Bacillota</taxon>
        <taxon>Negativicutes</taxon>
        <taxon>Selenomonadales</taxon>
        <taxon>Sporomusaceae</taxon>
        <taxon>Sporomusa</taxon>
    </lineage>
</organism>
<dbReference type="SUPFAM" id="SSF47644">
    <property type="entry name" value="Methionine synthase domain"/>
    <property type="match status" value="1"/>
</dbReference>